<evidence type="ECO:0000259" key="1">
    <source>
        <dbReference type="Pfam" id="PF20078"/>
    </source>
</evidence>
<keyword evidence="3" id="KW-1185">Reference proteome</keyword>
<dbReference type="Proteomes" id="UP000731907">
    <property type="component" value="Unassembled WGS sequence"/>
</dbReference>
<proteinExistence type="predicted"/>
<comment type="caution">
    <text evidence="2">The sequence shown here is derived from an EMBL/GenBank/DDBJ whole genome shotgun (WGS) entry which is preliminary data.</text>
</comment>
<sequence length="273" mass="29265">MAYAYPEDGALDYQPCRYGRSRLLFRGPKRDLAGDYIAVLGGIETYGRYVPAPYPALLERELGRLVVNLGCPNAGPDAWLGDPSVMEVVERAAVTVVQVPAASDLTNRLYGVHPRRNDRFVKASAVLQAVYRGVDFTDFAFTRHMLRALHAAGPERFSILAEEVQAAWLSRMGLLMERIPGRKVLLWMADHPPRARVEAPVGEPLLVDQAMVEAVAAVTDGLVLAVPSAAARAAGAEGMVYPAMAEPAARGLPGVAVHAEVAGLLAGVLRGMG</sequence>
<reference evidence="2 3" key="1">
    <citation type="submission" date="2021-06" db="EMBL/GenBank/DDBJ databases">
        <title>Rhodobacteraceae bacterium strain HSP-20.</title>
        <authorList>
            <person name="Chen W.-M."/>
        </authorList>
    </citation>
    <scope>NUCLEOTIDE SEQUENCE [LARGE SCALE GENOMIC DNA]</scope>
    <source>
        <strain evidence="2 3">HSP-20</strain>
    </source>
</reference>
<feature type="domain" description="DUF6473" evidence="1">
    <location>
        <begin position="1"/>
        <end position="271"/>
    </location>
</feature>
<dbReference type="RefSeq" id="WP_161761249.1">
    <property type="nucleotide sequence ID" value="NZ_JAAATX020000003.1"/>
</dbReference>
<gene>
    <name evidence="2" type="ORF">GU927_004965</name>
</gene>
<dbReference type="InterPro" id="IPR045524">
    <property type="entry name" value="DUF6473"/>
</dbReference>
<accession>A0ABS6J0B2</accession>
<name>A0ABS6J0B2_9RHOB</name>
<dbReference type="Pfam" id="PF20078">
    <property type="entry name" value="DUF6473"/>
    <property type="match status" value="1"/>
</dbReference>
<organism evidence="2 3">
    <name type="scientific">Paragemmobacter amnigenus</name>
    <dbReference type="NCBI Taxonomy" id="2852097"/>
    <lineage>
        <taxon>Bacteria</taxon>
        <taxon>Pseudomonadati</taxon>
        <taxon>Pseudomonadota</taxon>
        <taxon>Alphaproteobacteria</taxon>
        <taxon>Rhodobacterales</taxon>
        <taxon>Paracoccaceae</taxon>
        <taxon>Paragemmobacter</taxon>
    </lineage>
</organism>
<evidence type="ECO:0000313" key="3">
    <source>
        <dbReference type="Proteomes" id="UP000731907"/>
    </source>
</evidence>
<protein>
    <recommendedName>
        <fullName evidence="1">DUF6473 domain-containing protein</fullName>
    </recommendedName>
</protein>
<dbReference type="EMBL" id="JAAATX020000003">
    <property type="protein sequence ID" value="MBU9697194.1"/>
    <property type="molecule type" value="Genomic_DNA"/>
</dbReference>
<evidence type="ECO:0000313" key="2">
    <source>
        <dbReference type="EMBL" id="MBU9697194.1"/>
    </source>
</evidence>